<dbReference type="EMBL" id="CCXZ01000025">
    <property type="protein sequence ID" value="CEG14800.1"/>
    <property type="molecule type" value="Genomic_DNA"/>
</dbReference>
<proteinExistence type="predicted"/>
<protein>
    <submittedName>
        <fullName evidence="1">Uncharacterized protein</fullName>
    </submittedName>
</protein>
<keyword evidence="2" id="KW-1185">Reference proteome</keyword>
<reference evidence="1 2" key="1">
    <citation type="submission" date="2014-09" db="EMBL/GenBank/DDBJ databases">
        <authorList>
            <person name="Regsiter A."/>
        </authorList>
    </citation>
    <scope>NUCLEOTIDE SEQUENCE [LARGE SCALE GENOMIC DNA]</scope>
</reference>
<sequence length="61" mass="6666">MSIVTVEYVNEGTSGSARPPRWVSVIDTAEIGTDDPERIERLAIETAPSGYLFHCIKEGSN</sequence>
<evidence type="ECO:0000313" key="1">
    <source>
        <dbReference type="EMBL" id="CEG14800.1"/>
    </source>
</evidence>
<comment type="caution">
    <text evidence="1">The sequence shown here is derived from an EMBL/GenBank/DDBJ whole genome shotgun (WGS) entry which is preliminary data.</text>
</comment>
<evidence type="ECO:0000313" key="2">
    <source>
        <dbReference type="Proteomes" id="UP000052230"/>
    </source>
</evidence>
<dbReference type="RefSeq" id="WP_058958788.1">
    <property type="nucleotide sequence ID" value="NZ_CP020883.1"/>
</dbReference>
<dbReference type="Proteomes" id="UP000052230">
    <property type="component" value="Unassembled WGS sequence"/>
</dbReference>
<dbReference type="AlphaFoldDB" id="A0A0U5BQB9"/>
<gene>
    <name evidence="1" type="ORF">XAC3562_1200123</name>
</gene>
<name>A0A0U5BQB9_XANCI</name>
<accession>A0A0U5BQB9</accession>
<organism evidence="1 2">
    <name type="scientific">Xanthomonas citri pv. citri</name>
    <dbReference type="NCBI Taxonomy" id="611301"/>
    <lineage>
        <taxon>Bacteria</taxon>
        <taxon>Pseudomonadati</taxon>
        <taxon>Pseudomonadota</taxon>
        <taxon>Gammaproteobacteria</taxon>
        <taxon>Lysobacterales</taxon>
        <taxon>Lysobacteraceae</taxon>
        <taxon>Xanthomonas</taxon>
    </lineage>
</organism>